<evidence type="ECO:0000313" key="2">
    <source>
        <dbReference type="WBParaSite" id="SPAL_0001014950.1"/>
    </source>
</evidence>
<accession>A0A0N5BWF3</accession>
<protein>
    <submittedName>
        <fullName evidence="2">Ovule protein</fullName>
    </submittedName>
</protein>
<sequence length="72" mass="8419">MNRLHRHFPKKWKNLNFTSIVFTHKIDILGQLKMSLISIPSNWSLNNASKLCEHLDYVPFIVLSCIPMGYSM</sequence>
<evidence type="ECO:0000313" key="1">
    <source>
        <dbReference type="Proteomes" id="UP000046392"/>
    </source>
</evidence>
<name>A0A0N5BWF3_STREA</name>
<proteinExistence type="predicted"/>
<dbReference type="AlphaFoldDB" id="A0A0N5BWF3"/>
<dbReference type="WBParaSite" id="SPAL_0001014950.1">
    <property type="protein sequence ID" value="SPAL_0001014950.1"/>
    <property type="gene ID" value="SPAL_0001014950"/>
</dbReference>
<organism evidence="1 2">
    <name type="scientific">Strongyloides papillosus</name>
    <name type="common">Intestinal threadworm</name>
    <dbReference type="NCBI Taxonomy" id="174720"/>
    <lineage>
        <taxon>Eukaryota</taxon>
        <taxon>Metazoa</taxon>
        <taxon>Ecdysozoa</taxon>
        <taxon>Nematoda</taxon>
        <taxon>Chromadorea</taxon>
        <taxon>Rhabditida</taxon>
        <taxon>Tylenchina</taxon>
        <taxon>Panagrolaimomorpha</taxon>
        <taxon>Strongyloidoidea</taxon>
        <taxon>Strongyloididae</taxon>
        <taxon>Strongyloides</taxon>
    </lineage>
</organism>
<reference evidence="2" key="1">
    <citation type="submission" date="2017-02" db="UniProtKB">
        <authorList>
            <consortium name="WormBaseParasite"/>
        </authorList>
    </citation>
    <scope>IDENTIFICATION</scope>
</reference>
<dbReference type="Proteomes" id="UP000046392">
    <property type="component" value="Unplaced"/>
</dbReference>
<keyword evidence="1" id="KW-1185">Reference proteome</keyword>